<gene>
    <name evidence="2" type="ORF">ADA01nite_12930</name>
</gene>
<proteinExistence type="predicted"/>
<feature type="compositionally biased region" description="Basic residues" evidence="1">
    <location>
        <begin position="16"/>
        <end position="26"/>
    </location>
</feature>
<evidence type="ECO:0000256" key="1">
    <source>
        <dbReference type="SAM" id="MobiDB-lite"/>
    </source>
</evidence>
<protein>
    <submittedName>
        <fullName evidence="2">Uncharacterized protein</fullName>
    </submittedName>
</protein>
<dbReference type="RefSeq" id="WP_146809148.1">
    <property type="nucleotide sequence ID" value="NZ_BJXX01000056.1"/>
</dbReference>
<sequence length="168" mass="18947">MTTTTKPTKRSSSPSLKRRKRKKERKPTRAELRRILGIKPMPPKPKINRKKLAREVAERWHQSHITHIELSHYFGLVGGTLLAQIKAKAAMKPSIFDDHRITDEEVGFLKFMKAICDFHDNRREVKTYDDIIAIAEGRFVPGQKGGESNGETEGQASADGTDQDGDPA</sequence>
<keyword evidence="3" id="KW-1185">Reference proteome</keyword>
<name>A0A511V822_9BACL</name>
<feature type="region of interest" description="Disordered" evidence="1">
    <location>
        <begin position="1"/>
        <end position="31"/>
    </location>
</feature>
<dbReference type="EMBL" id="BJXX01000056">
    <property type="protein sequence ID" value="GEN33833.1"/>
    <property type="molecule type" value="Genomic_DNA"/>
</dbReference>
<dbReference type="AlphaFoldDB" id="A0A511V822"/>
<accession>A0A511V822</accession>
<feature type="compositionally biased region" description="Polar residues" evidence="1">
    <location>
        <begin position="149"/>
        <end position="160"/>
    </location>
</feature>
<comment type="caution">
    <text evidence="2">The sequence shown here is derived from an EMBL/GenBank/DDBJ whole genome shotgun (WGS) entry which is preliminary data.</text>
</comment>
<evidence type="ECO:0000313" key="3">
    <source>
        <dbReference type="Proteomes" id="UP000321157"/>
    </source>
</evidence>
<evidence type="ECO:0000313" key="2">
    <source>
        <dbReference type="EMBL" id="GEN33833.1"/>
    </source>
</evidence>
<feature type="compositionally biased region" description="Low complexity" evidence="1">
    <location>
        <begin position="1"/>
        <end position="15"/>
    </location>
</feature>
<dbReference type="Proteomes" id="UP000321157">
    <property type="component" value="Unassembled WGS sequence"/>
</dbReference>
<reference evidence="2 3" key="1">
    <citation type="submission" date="2019-07" db="EMBL/GenBank/DDBJ databases">
        <title>Whole genome shotgun sequence of Aneurinibacillus danicus NBRC 102444.</title>
        <authorList>
            <person name="Hosoyama A."/>
            <person name="Uohara A."/>
            <person name="Ohji S."/>
            <person name="Ichikawa N."/>
        </authorList>
    </citation>
    <scope>NUCLEOTIDE SEQUENCE [LARGE SCALE GENOMIC DNA]</scope>
    <source>
        <strain evidence="2 3">NBRC 102444</strain>
    </source>
</reference>
<organism evidence="2 3">
    <name type="scientific">Aneurinibacillus danicus</name>
    <dbReference type="NCBI Taxonomy" id="267746"/>
    <lineage>
        <taxon>Bacteria</taxon>
        <taxon>Bacillati</taxon>
        <taxon>Bacillota</taxon>
        <taxon>Bacilli</taxon>
        <taxon>Bacillales</taxon>
        <taxon>Paenibacillaceae</taxon>
        <taxon>Aneurinibacillus group</taxon>
        <taxon>Aneurinibacillus</taxon>
    </lineage>
</organism>
<feature type="region of interest" description="Disordered" evidence="1">
    <location>
        <begin position="139"/>
        <end position="168"/>
    </location>
</feature>